<dbReference type="SUPFAM" id="SSF46785">
    <property type="entry name" value="Winged helix' DNA-binding domain"/>
    <property type="match status" value="1"/>
</dbReference>
<dbReference type="InterPro" id="IPR036390">
    <property type="entry name" value="WH_DNA-bd_sf"/>
</dbReference>
<evidence type="ECO:0000313" key="3">
    <source>
        <dbReference type="Proteomes" id="UP000249065"/>
    </source>
</evidence>
<dbReference type="Pfam" id="PF13463">
    <property type="entry name" value="HTH_27"/>
    <property type="match status" value="1"/>
</dbReference>
<dbReference type="RefSeq" id="WP_111469493.1">
    <property type="nucleotide sequence ID" value="NZ_QLIX01000005.1"/>
</dbReference>
<organism evidence="2 3">
    <name type="scientific">Roseicella frigidaeris</name>
    <dbReference type="NCBI Taxonomy" id="2230885"/>
    <lineage>
        <taxon>Bacteria</taxon>
        <taxon>Pseudomonadati</taxon>
        <taxon>Pseudomonadota</taxon>
        <taxon>Alphaproteobacteria</taxon>
        <taxon>Acetobacterales</taxon>
        <taxon>Roseomonadaceae</taxon>
        <taxon>Roseicella</taxon>
    </lineage>
</organism>
<accession>A0A327M9Y1</accession>
<protein>
    <submittedName>
        <fullName evidence="2">Transcriptional regulator</fullName>
    </submittedName>
</protein>
<dbReference type="AlphaFoldDB" id="A0A327M9Y1"/>
<comment type="caution">
    <text evidence="2">The sequence shown here is derived from an EMBL/GenBank/DDBJ whole genome shotgun (WGS) entry which is preliminary data.</text>
</comment>
<keyword evidence="3" id="KW-1185">Reference proteome</keyword>
<reference evidence="3" key="1">
    <citation type="submission" date="2018-06" db="EMBL/GenBank/DDBJ databases">
        <authorList>
            <person name="Khan S.A."/>
        </authorList>
    </citation>
    <scope>NUCLEOTIDE SEQUENCE [LARGE SCALE GENOMIC DNA]</scope>
    <source>
        <strain evidence="3">DB-1506</strain>
    </source>
</reference>
<dbReference type="InterPro" id="IPR014601">
    <property type="entry name" value="Trans_reg_MarR_HTH"/>
</dbReference>
<evidence type="ECO:0000259" key="1">
    <source>
        <dbReference type="Pfam" id="PF13463"/>
    </source>
</evidence>
<dbReference type="OrthoDB" id="7504146at2"/>
<dbReference type="Gene3D" id="1.10.10.10">
    <property type="entry name" value="Winged helix-like DNA-binding domain superfamily/Winged helix DNA-binding domain"/>
    <property type="match status" value="1"/>
</dbReference>
<name>A0A327M9Y1_9PROT</name>
<dbReference type="InterPro" id="IPR000835">
    <property type="entry name" value="HTH_MarR-typ"/>
</dbReference>
<dbReference type="EMBL" id="QLIX01000005">
    <property type="protein sequence ID" value="RAI59235.1"/>
    <property type="molecule type" value="Genomic_DNA"/>
</dbReference>
<gene>
    <name evidence="2" type="ORF">DOO78_09365</name>
</gene>
<dbReference type="PIRSF" id="PIRSF036158">
    <property type="entry name" value="UCP036158_MarR"/>
    <property type="match status" value="1"/>
</dbReference>
<feature type="domain" description="HTH marR-type" evidence="1">
    <location>
        <begin position="59"/>
        <end position="124"/>
    </location>
</feature>
<sequence>MPSLRRPGASPPGPIVSSAHLAAGASPGLSEVEYGLILASHAFQRWMAGCMAAAGMPGLSPTEILILHTVQHRDRPKRQAEILLALAIEDAHIATYAIRKLAAAGLVRVSRAGKEKLVGITPEGAALCARYAALRERLLAEPVGAAGPDGAALASVAALLRTLSGFYEAAARAAATL</sequence>
<dbReference type="GO" id="GO:0003700">
    <property type="term" value="F:DNA-binding transcription factor activity"/>
    <property type="evidence" value="ECO:0007669"/>
    <property type="project" value="InterPro"/>
</dbReference>
<evidence type="ECO:0000313" key="2">
    <source>
        <dbReference type="EMBL" id="RAI59235.1"/>
    </source>
</evidence>
<proteinExistence type="predicted"/>
<dbReference type="Proteomes" id="UP000249065">
    <property type="component" value="Unassembled WGS sequence"/>
</dbReference>
<dbReference type="InterPro" id="IPR036388">
    <property type="entry name" value="WH-like_DNA-bd_sf"/>
</dbReference>